<reference evidence="1 2" key="1">
    <citation type="submission" date="2018-08" db="EMBL/GenBank/DDBJ databases">
        <title>Genomic Encyclopedia of Archaeal and Bacterial Type Strains, Phase II (KMG-II): from individual species to whole genera.</title>
        <authorList>
            <person name="Goeker M."/>
        </authorList>
    </citation>
    <scope>NUCLEOTIDE SEQUENCE [LARGE SCALE GENOMIC DNA]</scope>
    <source>
        <strain evidence="1 2">DSM 45791</strain>
    </source>
</reference>
<dbReference type="EMBL" id="QUNO01000005">
    <property type="protein sequence ID" value="REH48416.1"/>
    <property type="molecule type" value="Genomic_DNA"/>
</dbReference>
<sequence length="104" mass="11563">MHTHDNTPDTPGDDQDAVVVPLPRKALDDYIESLPETGSDQPVWWYDQKQKRGGDRTYSGHVNHVHGAEAERVRGELAKVIQELLDWAAQQQSGDQSTEDGEAA</sequence>
<dbReference type="OrthoDB" id="3690828at2"/>
<keyword evidence="2" id="KW-1185">Reference proteome</keyword>
<evidence type="ECO:0000313" key="2">
    <source>
        <dbReference type="Proteomes" id="UP000256269"/>
    </source>
</evidence>
<name>A0A3E0HQA7_9PSEU</name>
<gene>
    <name evidence="1" type="ORF">BCF44_105275</name>
</gene>
<evidence type="ECO:0000313" key="1">
    <source>
        <dbReference type="EMBL" id="REH48416.1"/>
    </source>
</evidence>
<dbReference type="AlphaFoldDB" id="A0A3E0HQA7"/>
<accession>A0A3E0HQA7</accession>
<comment type="caution">
    <text evidence="1">The sequence shown here is derived from an EMBL/GenBank/DDBJ whole genome shotgun (WGS) entry which is preliminary data.</text>
</comment>
<dbReference type="RefSeq" id="WP_147328509.1">
    <property type="nucleotide sequence ID" value="NZ_CP144375.1"/>
</dbReference>
<dbReference type="Proteomes" id="UP000256269">
    <property type="component" value="Unassembled WGS sequence"/>
</dbReference>
<proteinExistence type="predicted"/>
<protein>
    <submittedName>
        <fullName evidence="1">Uncharacterized protein</fullName>
    </submittedName>
</protein>
<organism evidence="1 2">
    <name type="scientific">Kutzneria buriramensis</name>
    <dbReference type="NCBI Taxonomy" id="1045776"/>
    <lineage>
        <taxon>Bacteria</taxon>
        <taxon>Bacillati</taxon>
        <taxon>Actinomycetota</taxon>
        <taxon>Actinomycetes</taxon>
        <taxon>Pseudonocardiales</taxon>
        <taxon>Pseudonocardiaceae</taxon>
        <taxon>Kutzneria</taxon>
    </lineage>
</organism>